<reference evidence="1" key="3">
    <citation type="submission" date="2017-01" db="UniProtKB">
        <authorList>
            <consortium name="EnsemblFungi"/>
        </authorList>
    </citation>
    <scope>IDENTIFICATION</scope>
    <source>
        <strain evidence="1">PH-1 / ATCC MYA-4620 / FGSC 9075 / NRRL 31084</strain>
    </source>
</reference>
<dbReference type="EnsemblFungi" id="CEF79617">
    <property type="protein sequence ID" value="CEF79617"/>
    <property type="gene ID" value="FGRRES_12228"/>
</dbReference>
<evidence type="ECO:0000313" key="1">
    <source>
        <dbReference type="EnsemblFungi" id="CEF79617"/>
    </source>
</evidence>
<dbReference type="AlphaFoldDB" id="A0A098DMD7"/>
<protein>
    <submittedName>
        <fullName evidence="1">Uncharacterized protein</fullName>
    </submittedName>
</protein>
<sequence>MASNTRDACLNRTVQVAEVMTCSQFIGRMFNLSSNEAKWEVILPFTDGENVGLDVPACLHDSDNDLSSLYMSRELLPVSRDNLTCALQVDLRGAPAIGRRSQPQFGPLFQALARAPLRSIQEAPVRLSWDTGSNSQFIFGPVQLGDPASDDLRYAIYHTHDNQ</sequence>
<accession>A0A0E0S7Z2</accession>
<name>A0A098DMD7_GIBZE</name>
<proteinExistence type="predicted"/>
<accession>A0A098DMD7</accession>
<reference evidence="1" key="1">
    <citation type="journal article" date="2007" name="Science">
        <title>The Fusarium graminearum genome reveals a link between localized polymorphism and pathogen specialization.</title>
        <authorList>
            <person name="Cuomo C.A."/>
            <person name="Gueldener U."/>
            <person name="Xu J.-R."/>
            <person name="Trail F."/>
            <person name="Turgeon B.G."/>
            <person name="Di Pietro A."/>
            <person name="Walton J.D."/>
            <person name="Ma L.-J."/>
            <person name="Baker S.E."/>
            <person name="Rep M."/>
            <person name="Adam G."/>
            <person name="Antoniw J."/>
            <person name="Baldwin T."/>
            <person name="Calvo S.E."/>
            <person name="Chang Y.-L."/>
            <person name="DeCaprio D."/>
            <person name="Gale L.R."/>
            <person name="Gnerre S."/>
            <person name="Goswami R.S."/>
            <person name="Hammond-Kosack K."/>
            <person name="Harris L.J."/>
            <person name="Hilburn K."/>
            <person name="Kennell J.C."/>
            <person name="Kroken S."/>
            <person name="Magnuson J.K."/>
            <person name="Mannhaupt G."/>
            <person name="Mauceli E.W."/>
            <person name="Mewes H.-W."/>
            <person name="Mitterbauer R."/>
            <person name="Muehlbauer G."/>
            <person name="Muensterkoetter M."/>
            <person name="Nelson D."/>
            <person name="O'Donnell K."/>
            <person name="Ouellet T."/>
            <person name="Qi W."/>
            <person name="Quesneville H."/>
            <person name="Roncero M.I.G."/>
            <person name="Seong K.-Y."/>
            <person name="Tetko I.V."/>
            <person name="Urban M."/>
            <person name="Waalwijk C."/>
            <person name="Ward T.J."/>
            <person name="Yao J."/>
            <person name="Birren B.W."/>
            <person name="Kistler H.C."/>
        </authorList>
    </citation>
    <scope>NUCLEOTIDE SEQUENCE [LARGE SCALE GENOMIC DNA]</scope>
    <source>
        <strain evidence="1">PH-1 / ATCC MYA-4620 / FGSC 9075 / NRRL 31084</strain>
    </source>
</reference>
<reference evidence="1" key="2">
    <citation type="journal article" date="2010" name="Nature">
        <title>Comparative genomics reveals mobile pathogenicity chromosomes in Fusarium.</title>
        <authorList>
            <person name="Ma L.J."/>
            <person name="van der Does H.C."/>
            <person name="Borkovich K.A."/>
            <person name="Coleman J.J."/>
            <person name="Daboussi M.J."/>
            <person name="Di Pietro A."/>
            <person name="Dufresne M."/>
            <person name="Freitag M."/>
            <person name="Grabherr M."/>
            <person name="Henrissat B."/>
            <person name="Houterman P.M."/>
            <person name="Kang S."/>
            <person name="Shim W.B."/>
            <person name="Woloshuk C."/>
            <person name="Xie X."/>
            <person name="Xu J.R."/>
            <person name="Antoniw J."/>
            <person name="Baker S.E."/>
            <person name="Bluhm B.H."/>
            <person name="Breakspear A."/>
            <person name="Brown D.W."/>
            <person name="Butchko R.A."/>
            <person name="Chapman S."/>
            <person name="Coulson R."/>
            <person name="Coutinho P.M."/>
            <person name="Danchin E.G."/>
            <person name="Diener A."/>
            <person name="Gale L.R."/>
            <person name="Gardiner D.M."/>
            <person name="Goff S."/>
            <person name="Hammond-Kosack K.E."/>
            <person name="Hilburn K."/>
            <person name="Hua-Van A."/>
            <person name="Jonkers W."/>
            <person name="Kazan K."/>
            <person name="Kodira C.D."/>
            <person name="Koehrsen M."/>
            <person name="Kumar L."/>
            <person name="Lee Y.H."/>
            <person name="Li L."/>
            <person name="Manners J.M."/>
            <person name="Miranda-Saavedra D."/>
            <person name="Mukherjee M."/>
            <person name="Park G."/>
            <person name="Park J."/>
            <person name="Park S.Y."/>
            <person name="Proctor R.H."/>
            <person name="Regev A."/>
            <person name="Ruiz-Roldan M.C."/>
            <person name="Sain D."/>
            <person name="Sakthikumar S."/>
            <person name="Sykes S."/>
            <person name="Schwartz D.C."/>
            <person name="Turgeon B.G."/>
            <person name="Wapinski I."/>
            <person name="Yoder O."/>
            <person name="Young S."/>
            <person name="Zeng Q."/>
            <person name="Zhou S."/>
            <person name="Galagan J."/>
            <person name="Cuomo C.A."/>
            <person name="Kistler H.C."/>
            <person name="Rep M."/>
        </authorList>
    </citation>
    <scope>GENOME REANNOTATION</scope>
    <source>
        <strain evidence="1">PH-1 / ATCC MYA-4620 / FGSC 9075 / NRRL 31084</strain>
    </source>
</reference>
<organism evidence="1">
    <name type="scientific">Gibberella zeae (strain ATCC MYA-4620 / CBS 123657 / FGSC 9075 / NRRL 31084 / PH-1)</name>
    <name type="common">Wheat head blight fungus</name>
    <name type="synonym">Fusarium graminearum</name>
    <dbReference type="NCBI Taxonomy" id="229533"/>
    <lineage>
        <taxon>Eukaryota</taxon>
        <taxon>Fungi</taxon>
        <taxon>Dikarya</taxon>
        <taxon>Ascomycota</taxon>
        <taxon>Pezizomycotina</taxon>
        <taxon>Sordariomycetes</taxon>
        <taxon>Hypocreomycetidae</taxon>
        <taxon>Hypocreales</taxon>
        <taxon>Nectriaceae</taxon>
        <taxon>Fusarium</taxon>
    </lineage>
</organism>
<dbReference type="EMBL" id="HG970333">
    <property type="status" value="NOT_ANNOTATED_CDS"/>
    <property type="molecule type" value="Genomic_DNA"/>
</dbReference>